<evidence type="ECO:0000256" key="1">
    <source>
        <dbReference type="SAM" id="MobiDB-lite"/>
    </source>
</evidence>
<gene>
    <name evidence="2" type="primary">AlNc14C11G1379</name>
    <name evidence="2" type="ORF">ALNC14_015800</name>
</gene>
<dbReference type="HOGENOM" id="CLU_1597464_0_0_1"/>
<dbReference type="EMBL" id="FR824056">
    <property type="protein sequence ID" value="CCA15437.1"/>
    <property type="molecule type" value="Genomic_DNA"/>
</dbReference>
<dbReference type="AlphaFoldDB" id="F0W300"/>
<protein>
    <submittedName>
        <fullName evidence="2">AlNc14C11G1379 protein</fullName>
    </submittedName>
</protein>
<accession>F0W300</accession>
<name>F0W300_9STRA</name>
<sequence>MQCKRFPPKRDILIKQGVAYVRCSRRTDARCWDDRLRVMQPLLKRFPDLAIRNTQIVKKARDGVEYDAVVSVFERCARAIIKENTGPSRIFSLEETGVWNSDLNWRTPQTFKEQEVARRKGIPSGKRSSNTTRRDPSQFEYVERTLTKKTNLPTCGSCLSRKTLTYF</sequence>
<reference evidence="2" key="1">
    <citation type="journal article" date="2011" name="PLoS Biol.">
        <title>Gene gain and loss during evolution of obligate parasitism in the white rust pathogen of Arabidopsis thaliana.</title>
        <authorList>
            <person name="Kemen E."/>
            <person name="Gardiner A."/>
            <person name="Schultz-Larsen T."/>
            <person name="Kemen A.C."/>
            <person name="Balmuth A.L."/>
            <person name="Robert-Seilaniantz A."/>
            <person name="Bailey K."/>
            <person name="Holub E."/>
            <person name="Studholme D.J."/>
            <person name="Maclean D."/>
            <person name="Jones J.D."/>
        </authorList>
    </citation>
    <scope>NUCLEOTIDE SEQUENCE</scope>
</reference>
<evidence type="ECO:0000313" key="2">
    <source>
        <dbReference type="EMBL" id="CCA15437.1"/>
    </source>
</evidence>
<proteinExistence type="predicted"/>
<organism evidence="2">
    <name type="scientific">Albugo laibachii Nc14</name>
    <dbReference type="NCBI Taxonomy" id="890382"/>
    <lineage>
        <taxon>Eukaryota</taxon>
        <taxon>Sar</taxon>
        <taxon>Stramenopiles</taxon>
        <taxon>Oomycota</taxon>
        <taxon>Peronosporomycetes</taxon>
        <taxon>Albuginales</taxon>
        <taxon>Albuginaceae</taxon>
        <taxon>Albugo</taxon>
    </lineage>
</organism>
<reference evidence="2" key="2">
    <citation type="submission" date="2011-02" db="EMBL/GenBank/DDBJ databases">
        <authorList>
            <person name="MacLean D."/>
        </authorList>
    </citation>
    <scope>NUCLEOTIDE SEQUENCE</scope>
</reference>
<feature type="region of interest" description="Disordered" evidence="1">
    <location>
        <begin position="114"/>
        <end position="138"/>
    </location>
</feature>